<dbReference type="SUPFAM" id="SSF53474">
    <property type="entry name" value="alpha/beta-Hydrolases"/>
    <property type="match status" value="1"/>
</dbReference>
<dbReference type="InterPro" id="IPR000073">
    <property type="entry name" value="AB_hydrolase_1"/>
</dbReference>
<comment type="catalytic activity">
    <reaction evidence="10">
        <text>2-methylpropanal + hydrogen cyanide = (2S)-2-hydroxy-3-methylbutanenitrile</text>
        <dbReference type="Rhea" id="RHEA:77403"/>
        <dbReference type="ChEBI" id="CHEBI:18407"/>
        <dbReference type="ChEBI" id="CHEBI:48943"/>
        <dbReference type="ChEBI" id="CHEBI:197354"/>
    </reaction>
</comment>
<dbReference type="AlphaFoldDB" id="A0AAV8TXV4"/>
<comment type="catalytic activity">
    <reaction evidence="3">
        <text>a monosubstituted aliphatic (S)-hydroxynitrile = an aldehyde + hydrogen cyanide</text>
        <dbReference type="Rhea" id="RHEA:56588"/>
        <dbReference type="ChEBI" id="CHEBI:17478"/>
        <dbReference type="ChEBI" id="CHEBI:18407"/>
        <dbReference type="ChEBI" id="CHEBI:140596"/>
        <dbReference type="EC" id="4.1.2.47"/>
    </reaction>
</comment>
<feature type="domain" description="AB hydrolase-1" evidence="21">
    <location>
        <begin position="7"/>
        <end position="264"/>
    </location>
</feature>
<dbReference type="GO" id="GO:0080032">
    <property type="term" value="F:methyl jasmonate esterase activity"/>
    <property type="evidence" value="ECO:0007669"/>
    <property type="project" value="TreeGrafter"/>
</dbReference>
<dbReference type="PANTHER" id="PTHR10992">
    <property type="entry name" value="METHYLESTERASE FAMILY MEMBER"/>
    <property type="match status" value="1"/>
</dbReference>
<dbReference type="GO" id="GO:0009694">
    <property type="term" value="P:jasmonic acid metabolic process"/>
    <property type="evidence" value="ECO:0007669"/>
    <property type="project" value="TreeGrafter"/>
</dbReference>
<comment type="catalytic activity">
    <reaction evidence="5">
        <text>benzaldehyde + hydrogen cyanide = (S)-mandelonitrile</text>
        <dbReference type="Rhea" id="RHEA:77427"/>
        <dbReference type="ChEBI" id="CHEBI:17169"/>
        <dbReference type="ChEBI" id="CHEBI:18407"/>
        <dbReference type="ChEBI" id="CHEBI:36941"/>
    </reaction>
</comment>
<evidence type="ECO:0000256" key="15">
    <source>
        <dbReference type="ARBA" id="ARBA00060885"/>
    </source>
</evidence>
<evidence type="ECO:0000256" key="5">
    <source>
        <dbReference type="ARBA" id="ARBA00050358"/>
    </source>
</evidence>
<evidence type="ECO:0000256" key="12">
    <source>
        <dbReference type="ARBA" id="ARBA00052600"/>
    </source>
</evidence>
<keyword evidence="1" id="KW-0456">Lyase</keyword>
<evidence type="ECO:0000256" key="9">
    <source>
        <dbReference type="ARBA" id="ARBA00051977"/>
    </source>
</evidence>
<dbReference type="Proteomes" id="UP001159364">
    <property type="component" value="Linkage Group LG03"/>
</dbReference>
<evidence type="ECO:0000313" key="22">
    <source>
        <dbReference type="EMBL" id="KAJ8770714.1"/>
    </source>
</evidence>
<dbReference type="PANTHER" id="PTHR10992:SF1030">
    <property type="entry name" value="AB HYDROLASE-1 DOMAIN-CONTAINING PROTEIN"/>
    <property type="match status" value="1"/>
</dbReference>
<evidence type="ECO:0000256" key="6">
    <source>
        <dbReference type="ARBA" id="ARBA00050608"/>
    </source>
</evidence>
<comment type="catalytic activity">
    <reaction evidence="6">
        <text>formylthiophene + hydrogen cyanide = (2R)-2-hydroxy-2-(thiophen-2-yl)acetonitrile</text>
        <dbReference type="Rhea" id="RHEA:77455"/>
        <dbReference type="ChEBI" id="CHEBI:18407"/>
        <dbReference type="ChEBI" id="CHEBI:87301"/>
        <dbReference type="ChEBI" id="CHEBI:197332"/>
    </reaction>
</comment>
<dbReference type="Gene3D" id="3.40.50.1820">
    <property type="entry name" value="alpha/beta hydrolase"/>
    <property type="match status" value="1"/>
</dbReference>
<evidence type="ECO:0000256" key="2">
    <source>
        <dbReference type="ARBA" id="ARBA00050104"/>
    </source>
</evidence>
<evidence type="ECO:0000259" key="21">
    <source>
        <dbReference type="Pfam" id="PF12697"/>
    </source>
</evidence>
<comment type="catalytic activity">
    <reaction evidence="13">
        <text>cyclohexanecarbaldehyde + hydrogen cyanide = (2S)-2-cyclohexyl-2-hydroxyacetonitrile</text>
        <dbReference type="Rhea" id="RHEA:77423"/>
        <dbReference type="ChEBI" id="CHEBI:18407"/>
        <dbReference type="ChEBI" id="CHEBI:197359"/>
        <dbReference type="ChEBI" id="CHEBI:197360"/>
    </reaction>
</comment>
<evidence type="ECO:0000256" key="19">
    <source>
        <dbReference type="ARBA" id="ARBA00078291"/>
    </source>
</evidence>
<evidence type="ECO:0000256" key="17">
    <source>
        <dbReference type="ARBA" id="ARBA00069221"/>
    </source>
</evidence>
<accession>A0AAV8TXV4</accession>
<proteinExistence type="inferred from homology"/>
<dbReference type="Pfam" id="PF12697">
    <property type="entry name" value="Abhydrolase_6"/>
    <property type="match status" value="1"/>
</dbReference>
<dbReference type="EMBL" id="JAIWQS010000003">
    <property type="protein sequence ID" value="KAJ8770714.1"/>
    <property type="molecule type" value="Genomic_DNA"/>
</dbReference>
<keyword evidence="23" id="KW-1185">Reference proteome</keyword>
<evidence type="ECO:0000256" key="20">
    <source>
        <dbReference type="ARBA" id="ARBA00079794"/>
    </source>
</evidence>
<comment type="catalytic activity">
    <reaction evidence="2">
        <text>4-methoxybenzaldehyde + hydrogen cyanide = (2S)-2-hydroxy-2-(4-methoxyphenyl)acetonitrile</text>
        <dbReference type="Rhea" id="RHEA:77447"/>
        <dbReference type="ChEBI" id="CHEBI:18407"/>
        <dbReference type="ChEBI" id="CHEBI:28235"/>
        <dbReference type="ChEBI" id="CHEBI:197328"/>
    </reaction>
</comment>
<evidence type="ECO:0000256" key="10">
    <source>
        <dbReference type="ARBA" id="ARBA00052033"/>
    </source>
</evidence>
<evidence type="ECO:0000256" key="3">
    <source>
        <dbReference type="ARBA" id="ARBA00050241"/>
    </source>
</evidence>
<protein>
    <recommendedName>
        <fullName evidence="17">(S)-hydroxynitrile lyase</fullName>
        <ecNumber evidence="16">4.1.2.47</ecNumber>
    </recommendedName>
    <alternativeName>
        <fullName evidence="18">2-hydroxy-2-methylpropanenitrile lyase</fullName>
    </alternativeName>
    <alternativeName>
        <fullName evidence="19">Acetone cyanohydrin lyase</fullName>
    </alternativeName>
    <alternativeName>
        <fullName evidence="20">Hydroxynitrile lyase</fullName>
    </alternativeName>
</protein>
<name>A0AAV8TXV4_9ROSI</name>
<evidence type="ECO:0000256" key="4">
    <source>
        <dbReference type="ARBA" id="ARBA00050262"/>
    </source>
</evidence>
<comment type="catalytic activity">
    <reaction evidence="11">
        <text>3-formylthiophene + hydrogen cyanide = (2S)-2-hydroxy-2-(thiophen-3-yl)acetonitrile</text>
        <dbReference type="Rhea" id="RHEA:77459"/>
        <dbReference type="ChEBI" id="CHEBI:18407"/>
        <dbReference type="ChEBI" id="CHEBI:87611"/>
        <dbReference type="ChEBI" id="CHEBI:197333"/>
    </reaction>
</comment>
<comment type="catalytic activity">
    <reaction evidence="8">
        <text>a disubstituted aliphatic (S)-hydroxynitrile = a ketone + hydrogen cyanide</text>
        <dbReference type="Rhea" id="RHEA:56592"/>
        <dbReference type="ChEBI" id="CHEBI:17087"/>
        <dbReference type="ChEBI" id="CHEBI:18407"/>
        <dbReference type="ChEBI" id="CHEBI:140597"/>
        <dbReference type="EC" id="4.1.2.47"/>
    </reaction>
</comment>
<dbReference type="FunFam" id="3.40.50.1820:FF:000051">
    <property type="entry name" value="(S)-hydroxynitrile lyase"/>
    <property type="match status" value="1"/>
</dbReference>
<evidence type="ECO:0000256" key="18">
    <source>
        <dbReference type="ARBA" id="ARBA00076040"/>
    </source>
</evidence>
<dbReference type="GO" id="GO:0080031">
    <property type="term" value="F:methyl salicylate esterase activity"/>
    <property type="evidence" value="ECO:0007669"/>
    <property type="project" value="TreeGrafter"/>
</dbReference>
<dbReference type="InterPro" id="IPR045889">
    <property type="entry name" value="MES/HNL"/>
</dbReference>
<comment type="caution">
    <text evidence="22">The sequence shown here is derived from an EMBL/GenBank/DDBJ whole genome shotgun (WGS) entry which is preliminary data.</text>
</comment>
<evidence type="ECO:0000256" key="1">
    <source>
        <dbReference type="ARBA" id="ARBA00023239"/>
    </source>
</evidence>
<dbReference type="EC" id="4.1.2.47" evidence="16"/>
<reference evidence="22 23" key="1">
    <citation type="submission" date="2021-09" db="EMBL/GenBank/DDBJ databases">
        <title>Genomic insights and catalytic innovation underlie evolution of tropane alkaloids biosynthesis.</title>
        <authorList>
            <person name="Wang Y.-J."/>
            <person name="Tian T."/>
            <person name="Huang J.-P."/>
            <person name="Huang S.-X."/>
        </authorList>
    </citation>
    <scope>NUCLEOTIDE SEQUENCE [LARGE SCALE GENOMIC DNA]</scope>
    <source>
        <strain evidence="22">KIB-2018</strain>
        <tissue evidence="22">Leaf</tissue>
    </source>
</reference>
<evidence type="ECO:0000256" key="13">
    <source>
        <dbReference type="ARBA" id="ARBA00052609"/>
    </source>
</evidence>
<comment type="catalytic activity">
    <reaction evidence="4">
        <text>2-hydroxy-2-methylpropanenitrile = acetone + hydrogen cyanide</text>
        <dbReference type="Rhea" id="RHEA:11932"/>
        <dbReference type="ChEBI" id="CHEBI:15347"/>
        <dbReference type="ChEBI" id="CHEBI:15348"/>
        <dbReference type="ChEBI" id="CHEBI:18407"/>
    </reaction>
    <physiologicalReaction direction="left-to-right" evidence="4">
        <dbReference type="Rhea" id="RHEA:11933"/>
    </physiologicalReaction>
</comment>
<evidence type="ECO:0000256" key="14">
    <source>
        <dbReference type="ARBA" id="ARBA00052826"/>
    </source>
</evidence>
<organism evidence="22 23">
    <name type="scientific">Erythroxylum novogranatense</name>
    <dbReference type="NCBI Taxonomy" id="1862640"/>
    <lineage>
        <taxon>Eukaryota</taxon>
        <taxon>Viridiplantae</taxon>
        <taxon>Streptophyta</taxon>
        <taxon>Embryophyta</taxon>
        <taxon>Tracheophyta</taxon>
        <taxon>Spermatophyta</taxon>
        <taxon>Magnoliopsida</taxon>
        <taxon>eudicotyledons</taxon>
        <taxon>Gunneridae</taxon>
        <taxon>Pentapetalae</taxon>
        <taxon>rosids</taxon>
        <taxon>fabids</taxon>
        <taxon>Malpighiales</taxon>
        <taxon>Erythroxylaceae</taxon>
        <taxon>Erythroxylum</taxon>
    </lineage>
</organism>
<dbReference type="GO" id="GO:0047606">
    <property type="term" value="F:(S)-hydroxynitrile lyase activity"/>
    <property type="evidence" value="ECO:0007669"/>
    <property type="project" value="UniProtKB-EC"/>
</dbReference>
<comment type="similarity">
    <text evidence="15">Belongs to the AB hydrolase superfamily. Hydroxynitrile lyase family.</text>
</comment>
<evidence type="ECO:0000256" key="16">
    <source>
        <dbReference type="ARBA" id="ARBA00066572"/>
    </source>
</evidence>
<comment type="catalytic activity">
    <reaction evidence="14">
        <text>an aromatic (S)-hydroxynitrile = an aromatic aldehyde + hydrogen cyanide</text>
        <dbReference type="Rhea" id="RHEA:54660"/>
        <dbReference type="ChEBI" id="CHEBI:18407"/>
        <dbReference type="ChEBI" id="CHEBI:33855"/>
        <dbReference type="ChEBI" id="CHEBI:138306"/>
        <dbReference type="EC" id="4.1.2.47"/>
    </reaction>
</comment>
<dbReference type="GO" id="GO:0080030">
    <property type="term" value="F:methyl indole-3-acetate esterase activity"/>
    <property type="evidence" value="ECO:0007669"/>
    <property type="project" value="TreeGrafter"/>
</dbReference>
<dbReference type="GO" id="GO:0009696">
    <property type="term" value="P:salicylic acid metabolic process"/>
    <property type="evidence" value="ECO:0007669"/>
    <property type="project" value="TreeGrafter"/>
</dbReference>
<evidence type="ECO:0000256" key="8">
    <source>
        <dbReference type="ARBA" id="ARBA00051735"/>
    </source>
</evidence>
<evidence type="ECO:0000256" key="7">
    <source>
        <dbReference type="ARBA" id="ARBA00051647"/>
    </source>
</evidence>
<evidence type="ECO:0000313" key="23">
    <source>
        <dbReference type="Proteomes" id="UP001159364"/>
    </source>
</evidence>
<comment type="catalytic activity">
    <reaction evidence="7">
        <text>butan-2-one + hydrogen cyanide = 2-hydroxy-2-methylbutanenitrile</text>
        <dbReference type="Rhea" id="RHEA:77467"/>
        <dbReference type="ChEBI" id="CHEBI:18407"/>
        <dbReference type="ChEBI" id="CHEBI:28398"/>
        <dbReference type="ChEBI" id="CHEBI:60954"/>
    </reaction>
    <physiologicalReaction direction="right-to-left" evidence="7">
        <dbReference type="Rhea" id="RHEA:77469"/>
    </physiologicalReaction>
</comment>
<sequence>MARAMHFVLVHGTCHGAWCWYKIVALLKSAGHRVTAVDLGASGVNPKRFNEVVSVSDYASPLMEFMTSLHNEDEKVILVGHSYGGMSISLAMESFPDKVLVAVYLTAFMPSCVNPPAALGQEVQNLLSGLRSFSGKQFFKRTATESLLDSKFFYDDGAEQPPTSALFGPQHLGTNIYQNCPLEDLELAKTLIRPSGLFLKELGNTSLLTEEKFGSVDRVYIICEEDKLIKKDLQEWFIENSPTKDVKLLAGADHMAMLSKPKELYLCLQEIAEQY</sequence>
<comment type="catalytic activity">
    <reaction evidence="9">
        <text>acrolein + hydrogen cyanide = (2S)-2-hydroxybut-3-enenitrile</text>
        <dbReference type="Rhea" id="RHEA:77411"/>
        <dbReference type="ChEBI" id="CHEBI:15368"/>
        <dbReference type="ChEBI" id="CHEBI:18407"/>
        <dbReference type="ChEBI" id="CHEBI:197356"/>
    </reaction>
</comment>
<dbReference type="InterPro" id="IPR029058">
    <property type="entry name" value="AB_hydrolase_fold"/>
</dbReference>
<gene>
    <name evidence="22" type="ORF">K2173_021361</name>
</gene>
<evidence type="ECO:0000256" key="11">
    <source>
        <dbReference type="ARBA" id="ARBA00052511"/>
    </source>
</evidence>
<comment type="catalytic activity">
    <reaction evidence="12">
        <text>2,2-dimethylpropanal + hydrogen cyanide = (2S)-2-hydroxy-3,3-dimethylbutanenitrile</text>
        <dbReference type="Rhea" id="RHEA:77407"/>
        <dbReference type="ChEBI" id="CHEBI:18407"/>
        <dbReference type="ChEBI" id="CHEBI:141557"/>
        <dbReference type="ChEBI" id="CHEBI:197355"/>
    </reaction>
</comment>